<dbReference type="PANTHER" id="PTHR10366:SF564">
    <property type="entry name" value="STEROL-4-ALPHA-CARBOXYLATE 3-DEHYDROGENASE, DECARBOXYLATING"/>
    <property type="match status" value="1"/>
</dbReference>
<name>A0AAN4TF36_ASPLE</name>
<dbReference type="CDD" id="cd05227">
    <property type="entry name" value="AR_SDR_e"/>
    <property type="match status" value="1"/>
</dbReference>
<dbReference type="SUPFAM" id="SSF51735">
    <property type="entry name" value="NAD(P)-binding Rossmann-fold domains"/>
    <property type="match status" value="1"/>
</dbReference>
<dbReference type="AlphaFoldDB" id="A0AAN4TF36"/>
<gene>
    <name evidence="4" type="ORF">ALT_8785</name>
</gene>
<evidence type="ECO:0000313" key="5">
    <source>
        <dbReference type="Proteomes" id="UP000051487"/>
    </source>
</evidence>
<organism evidence="4 5">
    <name type="scientific">Aspergillus lentulus</name>
    <dbReference type="NCBI Taxonomy" id="293939"/>
    <lineage>
        <taxon>Eukaryota</taxon>
        <taxon>Fungi</taxon>
        <taxon>Dikarya</taxon>
        <taxon>Ascomycota</taxon>
        <taxon>Pezizomycotina</taxon>
        <taxon>Eurotiomycetes</taxon>
        <taxon>Eurotiomycetidae</taxon>
        <taxon>Eurotiales</taxon>
        <taxon>Aspergillaceae</taxon>
        <taxon>Aspergillus</taxon>
        <taxon>Aspergillus subgen. Fumigati</taxon>
    </lineage>
</organism>
<comment type="similarity">
    <text evidence="2">Belongs to the NAD(P)-dependent epimerase/dehydratase family. Dihydroflavonol-4-reductase subfamily.</text>
</comment>
<evidence type="ECO:0000256" key="2">
    <source>
        <dbReference type="ARBA" id="ARBA00023445"/>
    </source>
</evidence>
<feature type="domain" description="NAD-dependent epimerase/dehydratase" evidence="3">
    <location>
        <begin position="5"/>
        <end position="261"/>
    </location>
</feature>
<evidence type="ECO:0000313" key="4">
    <source>
        <dbReference type="EMBL" id="GAQ11464.1"/>
    </source>
</evidence>
<comment type="caution">
    <text evidence="4">The sequence shown here is derived from an EMBL/GenBank/DDBJ whole genome shotgun (WGS) entry which is preliminary data.</text>
</comment>
<dbReference type="Gene3D" id="3.40.50.720">
    <property type="entry name" value="NAD(P)-binding Rossmann-like Domain"/>
    <property type="match status" value="1"/>
</dbReference>
<dbReference type="Pfam" id="PF01370">
    <property type="entry name" value="Epimerase"/>
    <property type="match status" value="1"/>
</dbReference>
<dbReference type="GO" id="GO:0016616">
    <property type="term" value="F:oxidoreductase activity, acting on the CH-OH group of donors, NAD or NADP as acceptor"/>
    <property type="evidence" value="ECO:0007669"/>
    <property type="project" value="TreeGrafter"/>
</dbReference>
<keyword evidence="1" id="KW-0560">Oxidoreductase</keyword>
<dbReference type="PANTHER" id="PTHR10366">
    <property type="entry name" value="NAD DEPENDENT EPIMERASE/DEHYDRATASE"/>
    <property type="match status" value="1"/>
</dbReference>
<dbReference type="Proteomes" id="UP000051487">
    <property type="component" value="Unassembled WGS sequence"/>
</dbReference>
<evidence type="ECO:0000256" key="1">
    <source>
        <dbReference type="ARBA" id="ARBA00023002"/>
    </source>
</evidence>
<dbReference type="InterPro" id="IPR050425">
    <property type="entry name" value="NAD(P)_dehydrat-like"/>
</dbReference>
<dbReference type="InterPro" id="IPR001509">
    <property type="entry name" value="Epimerase_deHydtase"/>
</dbReference>
<dbReference type="EMBL" id="BCLY01000016">
    <property type="protein sequence ID" value="GAQ11464.1"/>
    <property type="molecule type" value="Genomic_DNA"/>
</dbReference>
<dbReference type="InterPro" id="IPR036291">
    <property type="entry name" value="NAD(P)-bd_dom_sf"/>
</dbReference>
<accession>A0AAN4TF36</accession>
<protein>
    <submittedName>
        <fullName evidence="4">Uncharacterized oxidoreductase C513.07</fullName>
    </submittedName>
</protein>
<sequence length="307" mass="33530">MSETILITGASGFLAAHIIQVFLEAGYKVRGTVRSPSTAERVKSRYPQFADQLSFSIVPDIAKPGAFNEAVKGVSGVIHTASPFILDVEDNERDLLQPAIQGTLNVVKAIAEYAPTVRRVVLTSSFAAILDLTQGLRPAYRYTEQDWNPCTYETAKGTSNASIAYCASKAFAERSLWDWVAEQKPGFSVATICPPWIFGPSVDNGSAKLNESTEVIWKLITGARKEVPENDFAAFANVKDVALAHLRAYVMEEAAGERFIIAGGQFLYQNACDIIRRRFPLLRDKVPKGVPGAHLDTYIADGTKAEP</sequence>
<reference evidence="4 5" key="1">
    <citation type="submission" date="2015-11" db="EMBL/GenBank/DDBJ databases">
        <title>Aspergillus lentulus strain IFM 54703T.</title>
        <authorList>
            <person name="Kusuya Y."/>
            <person name="Sakai K."/>
            <person name="Kamei K."/>
            <person name="Takahashi H."/>
            <person name="Yaguchi T."/>
        </authorList>
    </citation>
    <scope>NUCLEOTIDE SEQUENCE [LARGE SCALE GENOMIC DNA]</scope>
    <source>
        <strain evidence="4 5">IFM 54703</strain>
    </source>
</reference>
<proteinExistence type="inferred from homology"/>
<evidence type="ECO:0000259" key="3">
    <source>
        <dbReference type="Pfam" id="PF01370"/>
    </source>
</evidence>